<feature type="transmembrane region" description="Helical" evidence="10">
    <location>
        <begin position="427"/>
        <end position="447"/>
    </location>
</feature>
<feature type="transmembrane region" description="Helical" evidence="10">
    <location>
        <begin position="200"/>
        <end position="221"/>
    </location>
</feature>
<protein>
    <recommendedName>
        <fullName evidence="9">Multidrug-efflux transporter</fullName>
    </recommendedName>
</protein>
<dbReference type="EMBL" id="JAJHNU010000004">
    <property type="protein sequence ID" value="MDN4122496.1"/>
    <property type="molecule type" value="Genomic_DNA"/>
</dbReference>
<evidence type="ECO:0000256" key="9">
    <source>
        <dbReference type="ARBA" id="ARBA00031636"/>
    </source>
</evidence>
<dbReference type="PANTHER" id="PTHR43298">
    <property type="entry name" value="MULTIDRUG RESISTANCE PROTEIN NORM-RELATED"/>
    <property type="match status" value="1"/>
</dbReference>
<dbReference type="PANTHER" id="PTHR43298:SF2">
    <property type="entry name" value="FMN_FAD EXPORTER YEEO-RELATED"/>
    <property type="match status" value="1"/>
</dbReference>
<dbReference type="Proteomes" id="UP001168613">
    <property type="component" value="Unassembled WGS sequence"/>
</dbReference>
<feature type="transmembrane region" description="Helical" evidence="10">
    <location>
        <begin position="167"/>
        <end position="188"/>
    </location>
</feature>
<evidence type="ECO:0000256" key="2">
    <source>
        <dbReference type="ARBA" id="ARBA00022448"/>
    </source>
</evidence>
<dbReference type="RefSeq" id="WP_266123289.1">
    <property type="nucleotide sequence ID" value="NZ_JAJHNU010000004.1"/>
</dbReference>
<evidence type="ECO:0000256" key="5">
    <source>
        <dbReference type="ARBA" id="ARBA00022692"/>
    </source>
</evidence>
<accession>A0ABT8EMG3</accession>
<keyword evidence="6 10" id="KW-1133">Transmembrane helix</keyword>
<evidence type="ECO:0000256" key="1">
    <source>
        <dbReference type="ARBA" id="ARBA00004429"/>
    </source>
</evidence>
<keyword evidence="5 10" id="KW-0812">Transmembrane</keyword>
<feature type="transmembrane region" description="Helical" evidence="10">
    <location>
        <begin position="60"/>
        <end position="80"/>
    </location>
</feature>
<sequence length="464" mass="50506">MSSSSNWHTGWRPELIASCRLGAPLILTNLAQIALLTTNLVFIGQLGADDLAAASLAASLYQACMIFSMGLVSAVIPMLASTLGKNRHDVRGVQSILRHGLLSALLICLPIWFLLWHVEPILLLMEQDPAAARQAQQYMHSLQWALLPYLAYIVLRSFLAAMEKPLWSLLIASAAIIVNALLGYALVFGHFGLPALGVEGAGIATGLASAFMCTSMIWIIIRQPHFRRYHVFHHLTQIQGKVLWEMWKLGIPIAITFTLETMVFYAAVMMMGLIGKDELAAHAIAMQISAISYMIPLGFGQVATIRVGLAAGRMQPQSAALAGWTSYTLGVGYMCISACFLWLFPSLLVGIFLDVEDPQNLVVIALAAQFITLAALFQISDGAQAVAAGMLRGLHDTRTPMLLALLGYWVLGVPIGAFLAFKLGMGGVGIWIGLITGLSIVAVLLTLRWRHRSHRLLRERAVQQ</sequence>
<evidence type="ECO:0000313" key="11">
    <source>
        <dbReference type="EMBL" id="MDN4122496.1"/>
    </source>
</evidence>
<dbReference type="PIRSF" id="PIRSF006603">
    <property type="entry name" value="DinF"/>
    <property type="match status" value="1"/>
</dbReference>
<evidence type="ECO:0000256" key="8">
    <source>
        <dbReference type="ARBA" id="ARBA00023136"/>
    </source>
</evidence>
<gene>
    <name evidence="11" type="ORF">LMS43_14465</name>
</gene>
<organism evidence="11 12">
    <name type="scientific">Alcaligenes endophyticus</name>
    <dbReference type="NCBI Taxonomy" id="1929088"/>
    <lineage>
        <taxon>Bacteria</taxon>
        <taxon>Pseudomonadati</taxon>
        <taxon>Pseudomonadota</taxon>
        <taxon>Betaproteobacteria</taxon>
        <taxon>Burkholderiales</taxon>
        <taxon>Alcaligenaceae</taxon>
        <taxon>Alcaligenes</taxon>
    </lineage>
</organism>
<feature type="transmembrane region" description="Helical" evidence="10">
    <location>
        <begin position="280"/>
        <end position="309"/>
    </location>
</feature>
<comment type="subcellular location">
    <subcellularLocation>
        <location evidence="1">Cell inner membrane</location>
        <topology evidence="1">Multi-pass membrane protein</topology>
    </subcellularLocation>
</comment>
<feature type="transmembrane region" description="Helical" evidence="10">
    <location>
        <begin position="101"/>
        <end position="118"/>
    </location>
</feature>
<name>A0ABT8EMG3_9BURK</name>
<feature type="transmembrane region" description="Helical" evidence="10">
    <location>
        <begin position="138"/>
        <end position="155"/>
    </location>
</feature>
<keyword evidence="3" id="KW-0050">Antiport</keyword>
<keyword evidence="4" id="KW-1003">Cell membrane</keyword>
<keyword evidence="2" id="KW-0813">Transport</keyword>
<evidence type="ECO:0000256" key="4">
    <source>
        <dbReference type="ARBA" id="ARBA00022475"/>
    </source>
</evidence>
<evidence type="ECO:0000256" key="7">
    <source>
        <dbReference type="ARBA" id="ARBA00023065"/>
    </source>
</evidence>
<keyword evidence="12" id="KW-1185">Reference proteome</keyword>
<evidence type="ECO:0000256" key="10">
    <source>
        <dbReference type="SAM" id="Phobius"/>
    </source>
</evidence>
<proteinExistence type="predicted"/>
<feature type="transmembrane region" description="Helical" evidence="10">
    <location>
        <begin position="401"/>
        <end position="421"/>
    </location>
</feature>
<dbReference type="Pfam" id="PF01554">
    <property type="entry name" value="MatE"/>
    <property type="match status" value="2"/>
</dbReference>
<keyword evidence="7" id="KW-0406">Ion transport</keyword>
<evidence type="ECO:0000256" key="3">
    <source>
        <dbReference type="ARBA" id="ARBA00022449"/>
    </source>
</evidence>
<reference evidence="11" key="1">
    <citation type="submission" date="2021-11" db="EMBL/GenBank/DDBJ databases">
        <title>Draft genome sequence of Alcaligenes endophyticus type strain CCUG 75668T.</title>
        <authorList>
            <person name="Salva-Serra F."/>
            <person name="Duran R.E."/>
            <person name="Seeger M."/>
            <person name="Moore E.R.B."/>
            <person name="Jaen-Luchoro D."/>
        </authorList>
    </citation>
    <scope>NUCLEOTIDE SEQUENCE</scope>
    <source>
        <strain evidence="11">CCUG 75668</strain>
    </source>
</reference>
<feature type="transmembrane region" description="Helical" evidence="10">
    <location>
        <begin position="249"/>
        <end position="274"/>
    </location>
</feature>
<feature type="transmembrane region" description="Helical" evidence="10">
    <location>
        <begin position="359"/>
        <end position="380"/>
    </location>
</feature>
<feature type="transmembrane region" description="Helical" evidence="10">
    <location>
        <begin position="21"/>
        <end position="48"/>
    </location>
</feature>
<dbReference type="InterPro" id="IPR050222">
    <property type="entry name" value="MATE_MdtK"/>
</dbReference>
<comment type="caution">
    <text evidence="11">The sequence shown here is derived from an EMBL/GenBank/DDBJ whole genome shotgun (WGS) entry which is preliminary data.</text>
</comment>
<evidence type="ECO:0000256" key="6">
    <source>
        <dbReference type="ARBA" id="ARBA00022989"/>
    </source>
</evidence>
<dbReference type="InterPro" id="IPR002528">
    <property type="entry name" value="MATE_fam"/>
</dbReference>
<dbReference type="NCBIfam" id="TIGR00797">
    <property type="entry name" value="matE"/>
    <property type="match status" value="1"/>
</dbReference>
<dbReference type="CDD" id="cd13131">
    <property type="entry name" value="MATE_NorM_like"/>
    <property type="match status" value="1"/>
</dbReference>
<feature type="transmembrane region" description="Helical" evidence="10">
    <location>
        <begin position="330"/>
        <end position="353"/>
    </location>
</feature>
<keyword evidence="8 10" id="KW-0472">Membrane</keyword>
<evidence type="ECO:0000313" key="12">
    <source>
        <dbReference type="Proteomes" id="UP001168613"/>
    </source>
</evidence>
<dbReference type="InterPro" id="IPR048279">
    <property type="entry name" value="MdtK-like"/>
</dbReference>